<keyword evidence="2" id="KW-0032">Aminotransferase</keyword>
<dbReference type="Gene3D" id="3.40.640.10">
    <property type="entry name" value="Type I PLP-dependent aspartate aminotransferase-like (Major domain)"/>
    <property type="match status" value="1"/>
</dbReference>
<dbReference type="EC" id="2.6.1.-" evidence="2"/>
<dbReference type="SUPFAM" id="SSF53383">
    <property type="entry name" value="PLP-dependent transferases"/>
    <property type="match status" value="1"/>
</dbReference>
<dbReference type="GO" id="GO:0008483">
    <property type="term" value="F:transaminase activity"/>
    <property type="evidence" value="ECO:0007669"/>
    <property type="project" value="UniProtKB-KW"/>
</dbReference>
<evidence type="ECO:0000256" key="1">
    <source>
        <dbReference type="SAM" id="MobiDB-lite"/>
    </source>
</evidence>
<dbReference type="InterPro" id="IPR000653">
    <property type="entry name" value="DegT/StrS_aminotransferase"/>
</dbReference>
<dbReference type="AlphaFoldDB" id="A0A1W1BEP8"/>
<dbReference type="CDD" id="cd00616">
    <property type="entry name" value="AHBA_syn"/>
    <property type="match status" value="1"/>
</dbReference>
<dbReference type="PANTHER" id="PTHR30244">
    <property type="entry name" value="TRANSAMINASE"/>
    <property type="match status" value="1"/>
</dbReference>
<protein>
    <submittedName>
        <fullName evidence="2">UDP-4-amino-4-deoxy-L-arabinose--oxoglutarate aminotransferase</fullName>
        <ecNumber evidence="2">2.6.1.-</ecNumber>
    </submittedName>
</protein>
<keyword evidence="2" id="KW-0808">Transferase</keyword>
<dbReference type="Pfam" id="PF01041">
    <property type="entry name" value="DegT_DnrJ_EryC1"/>
    <property type="match status" value="1"/>
</dbReference>
<feature type="compositionally biased region" description="Basic and acidic residues" evidence="1">
    <location>
        <begin position="9"/>
        <end position="20"/>
    </location>
</feature>
<dbReference type="EMBL" id="FPHF01000015">
    <property type="protein sequence ID" value="SFV51982.1"/>
    <property type="molecule type" value="Genomic_DNA"/>
</dbReference>
<organism evidence="2">
    <name type="scientific">hydrothermal vent metagenome</name>
    <dbReference type="NCBI Taxonomy" id="652676"/>
    <lineage>
        <taxon>unclassified sequences</taxon>
        <taxon>metagenomes</taxon>
        <taxon>ecological metagenomes</taxon>
    </lineage>
</organism>
<proteinExistence type="predicted"/>
<dbReference type="Gene3D" id="3.90.1150.10">
    <property type="entry name" value="Aspartate Aminotransferase, domain 1"/>
    <property type="match status" value="1"/>
</dbReference>
<dbReference type="GO" id="GO:0030170">
    <property type="term" value="F:pyridoxal phosphate binding"/>
    <property type="evidence" value="ECO:0007669"/>
    <property type="project" value="TreeGrafter"/>
</dbReference>
<evidence type="ECO:0000313" key="2">
    <source>
        <dbReference type="EMBL" id="SFV51982.1"/>
    </source>
</evidence>
<dbReference type="InterPro" id="IPR015424">
    <property type="entry name" value="PyrdxlP-dep_Trfase"/>
</dbReference>
<name>A0A1W1BEP8_9ZZZZ</name>
<feature type="region of interest" description="Disordered" evidence="1">
    <location>
        <begin position="1"/>
        <end position="22"/>
    </location>
</feature>
<dbReference type="GO" id="GO:0000271">
    <property type="term" value="P:polysaccharide biosynthetic process"/>
    <property type="evidence" value="ECO:0007669"/>
    <property type="project" value="TreeGrafter"/>
</dbReference>
<reference evidence="2" key="1">
    <citation type="submission" date="2016-10" db="EMBL/GenBank/DDBJ databases">
        <authorList>
            <person name="de Groot N.N."/>
        </authorList>
    </citation>
    <scope>NUCLEOTIDE SEQUENCE</scope>
</reference>
<dbReference type="InterPro" id="IPR015421">
    <property type="entry name" value="PyrdxlP-dep_Trfase_major"/>
</dbReference>
<sequence>MKIPFNRYESSRDAHSHVSDTLDGEDVNQVDELESEFADYVGADYVLATSHGTSALHLAMLALDLKRGDKVVCSVNAHPSVPEVVRHFDAEPVFIDIDADSYNINLDKLDVYLDANKSKKLKAVIITHLGGATVDLERVYSMAKRYSVKVVEDASDALGATYKGKKIGSTGADIVCFNFSPHLKKNICNGGMLVTNSDEIIERARLLMNHAIVRNENALEYIYDVIDIGNDYSLSALNAAYIRAMVSDQDAIIKRQQKIASMYSNALGSIKHVTVPTMENEEDPFSLYVIKIDKNRDSFAVELRNVGIGTGLHYIPLHLLSYYKTKYSLRVNDYPVALRAYQQVLSLPIYANMSDAEVKSVIDKIKKIAKTRV</sequence>
<dbReference type="InterPro" id="IPR015422">
    <property type="entry name" value="PyrdxlP-dep_Trfase_small"/>
</dbReference>
<dbReference type="PIRSF" id="PIRSF000390">
    <property type="entry name" value="PLP_StrS"/>
    <property type="match status" value="1"/>
</dbReference>
<accession>A0A1W1BEP8</accession>
<gene>
    <name evidence="2" type="ORF">MNB_SM-4-1446</name>
</gene>
<dbReference type="PANTHER" id="PTHR30244:SF34">
    <property type="entry name" value="DTDP-4-AMINO-4,6-DIDEOXYGALACTOSE TRANSAMINASE"/>
    <property type="match status" value="1"/>
</dbReference>